<dbReference type="Gene3D" id="1.10.600.10">
    <property type="entry name" value="Farnesyl Diphosphate Synthase"/>
    <property type="match status" value="1"/>
</dbReference>
<evidence type="ECO:0000256" key="1">
    <source>
        <dbReference type="RuleBase" id="RU004466"/>
    </source>
</evidence>
<organism evidence="2 3">
    <name type="scientific">Lysinibacillus sphaericus</name>
    <name type="common">Bacillus sphaericus</name>
    <dbReference type="NCBI Taxonomy" id="1421"/>
    <lineage>
        <taxon>Bacteria</taxon>
        <taxon>Bacillati</taxon>
        <taxon>Bacillota</taxon>
        <taxon>Bacilli</taxon>
        <taxon>Bacillales</taxon>
        <taxon>Bacillaceae</taxon>
        <taxon>Lysinibacillus</taxon>
    </lineage>
</organism>
<keyword evidence="3" id="KW-1185">Reference proteome</keyword>
<dbReference type="GO" id="GO:0008299">
    <property type="term" value="P:isoprenoid biosynthetic process"/>
    <property type="evidence" value="ECO:0007669"/>
    <property type="project" value="InterPro"/>
</dbReference>
<proteinExistence type="inferred from homology"/>
<dbReference type="SFLD" id="SFLDS00005">
    <property type="entry name" value="Isoprenoid_Synthase_Type_I"/>
    <property type="match status" value="1"/>
</dbReference>
<dbReference type="SUPFAM" id="SSF48576">
    <property type="entry name" value="Terpenoid synthases"/>
    <property type="match status" value="1"/>
</dbReference>
<dbReference type="EMBL" id="PGLV01000001">
    <property type="protein sequence ID" value="POZ57512.1"/>
    <property type="molecule type" value="Genomic_DNA"/>
</dbReference>
<name>A0A2S5D3F7_LYSSH</name>
<evidence type="ECO:0000313" key="2">
    <source>
        <dbReference type="EMBL" id="POZ57512.1"/>
    </source>
</evidence>
<dbReference type="Proteomes" id="UP000237319">
    <property type="component" value="Unassembled WGS sequence"/>
</dbReference>
<protein>
    <submittedName>
        <fullName evidence="2">Uncharacterized protein</fullName>
    </submittedName>
</protein>
<dbReference type="InterPro" id="IPR000092">
    <property type="entry name" value="Polyprenyl_synt"/>
</dbReference>
<keyword evidence="1" id="KW-0808">Transferase</keyword>
<evidence type="ECO:0000313" key="3">
    <source>
        <dbReference type="Proteomes" id="UP000237319"/>
    </source>
</evidence>
<dbReference type="Pfam" id="PF00348">
    <property type="entry name" value="polyprenyl_synt"/>
    <property type="match status" value="1"/>
</dbReference>
<comment type="caution">
    <text evidence="2">The sequence shown here is derived from an EMBL/GenBank/DDBJ whole genome shotgun (WGS) entry which is preliminary data.</text>
</comment>
<dbReference type="InterPro" id="IPR008949">
    <property type="entry name" value="Isoprenoid_synthase_dom_sf"/>
</dbReference>
<dbReference type="InterPro" id="IPR033965">
    <property type="entry name" value="ComQ"/>
</dbReference>
<dbReference type="CDD" id="cd00385">
    <property type="entry name" value="Isoprenoid_Biosyn_C1"/>
    <property type="match status" value="1"/>
</dbReference>
<sequence length="288" mass="33030">MEEIKQSLRRIISNYQLSDEFSRCLTSLLDQHEGGDFSDLSKLHFQLNGGILTKSIQEVFNLLELWILFTDIVDDIEDGDESKWGIEGNLLLNASTAFVSIVMLELQKVEIPYKSEVTRLFCHYLLQAVDGQHHDLINQITSEEVYVAIVKKKSGSLIALSSLLGKVLATGKYSEKLEMSAYYIAMVAQLNNDYGDLLNLQKDLQNKKRTLPILYLLQYEDSAFDELRLYYSQQVDSTKNMCISPQQIEASGLSIYMHLLQSKYRNLALELLKEIYPTQDVSLFQKYI</sequence>
<comment type="similarity">
    <text evidence="1">Belongs to the FPP/GGPP synthase family.</text>
</comment>
<dbReference type="SFLD" id="SFLDG01211">
    <property type="entry name" value="Competence_Regulatory_Protein"/>
    <property type="match status" value="1"/>
</dbReference>
<dbReference type="GO" id="GO:0004659">
    <property type="term" value="F:prenyltransferase activity"/>
    <property type="evidence" value="ECO:0007669"/>
    <property type="project" value="InterPro"/>
</dbReference>
<accession>A0A2S5D3F7</accession>
<reference evidence="2 3" key="1">
    <citation type="submission" date="2017-11" db="EMBL/GenBank/DDBJ databases">
        <title>Genome sequence of Lysinibacillus sphaericus, a lignin-degrading bacteria isolated from municipal solid waste soil.</title>
        <authorList>
            <person name="Persinoti G.F."/>
            <person name="Paixao D.A."/>
            <person name="Bugg T.D."/>
            <person name="Squina F.M."/>
        </authorList>
    </citation>
    <scope>NUCLEOTIDE SEQUENCE [LARGE SCALE GENOMIC DNA]</scope>
    <source>
        <strain evidence="2 3">A1</strain>
    </source>
</reference>
<dbReference type="AlphaFoldDB" id="A0A2S5D3F7"/>
<gene>
    <name evidence="2" type="ORF">LYSIN_02296</name>
</gene>